<dbReference type="InterPro" id="IPR029041">
    <property type="entry name" value="FAD-linked_oxidoreductase-like"/>
</dbReference>
<dbReference type="STRING" id="2309.CF15_05530"/>
<evidence type="ECO:0000313" key="3">
    <source>
        <dbReference type="Proteomes" id="UP000053352"/>
    </source>
</evidence>
<organism evidence="2 3">
    <name type="scientific">Pyrodictium occultum</name>
    <dbReference type="NCBI Taxonomy" id="2309"/>
    <lineage>
        <taxon>Archaea</taxon>
        <taxon>Thermoproteota</taxon>
        <taxon>Thermoprotei</taxon>
        <taxon>Desulfurococcales</taxon>
        <taxon>Pyrodictiaceae</taxon>
        <taxon>Pyrodictium</taxon>
    </lineage>
</organism>
<comment type="caution">
    <text evidence="2">The sequence shown here is derived from an EMBL/GenBank/DDBJ whole genome shotgun (WGS) entry which is preliminary data.</text>
</comment>
<evidence type="ECO:0000313" key="2">
    <source>
        <dbReference type="EMBL" id="KSW12217.1"/>
    </source>
</evidence>
<dbReference type="RefSeq" id="WP_058370897.1">
    <property type="nucleotide sequence ID" value="NZ_LNTB01000001.1"/>
</dbReference>
<dbReference type="SUPFAM" id="SSF51730">
    <property type="entry name" value="FAD-linked oxidoreductase"/>
    <property type="match status" value="1"/>
</dbReference>
<reference evidence="2 3" key="1">
    <citation type="submission" date="2015-11" db="EMBL/GenBank/DDBJ databases">
        <title>Genome sequence of Pyrodictium occultum PL-19, a marine hyperthermophilic archaeon isolated from Volcano, Italy.</title>
        <authorList>
            <person name="Utturkar S."/>
            <person name="Huber H."/>
            <person name="Leptihn S."/>
            <person name="Brown S."/>
            <person name="Stetter K.O."/>
            <person name="Podar M."/>
        </authorList>
    </citation>
    <scope>NUCLEOTIDE SEQUENCE [LARGE SCALE GENOMIC DNA]</scope>
    <source>
        <strain evidence="2 3">PL-19</strain>
    </source>
</reference>
<protein>
    <recommendedName>
        <fullName evidence="4">Methylenetetrahydrofolate reductase (NAD(P)H)</fullName>
    </recommendedName>
</protein>
<keyword evidence="3" id="KW-1185">Reference proteome</keyword>
<dbReference type="EMBL" id="LNTB01000001">
    <property type="protein sequence ID" value="KSW12217.1"/>
    <property type="molecule type" value="Genomic_DNA"/>
</dbReference>
<dbReference type="GO" id="GO:0016491">
    <property type="term" value="F:oxidoreductase activity"/>
    <property type="evidence" value="ECO:0007669"/>
    <property type="project" value="UniProtKB-KW"/>
</dbReference>
<dbReference type="OrthoDB" id="28177at2157"/>
<accession>A0A0V8RVX1</accession>
<dbReference type="AlphaFoldDB" id="A0A0V8RVX1"/>
<gene>
    <name evidence="2" type="ORF">CF15_05530</name>
</gene>
<proteinExistence type="predicted"/>
<dbReference type="Proteomes" id="UP000053352">
    <property type="component" value="Unassembled WGS sequence"/>
</dbReference>
<keyword evidence="1" id="KW-0560">Oxidoreductase</keyword>
<evidence type="ECO:0008006" key="4">
    <source>
        <dbReference type="Google" id="ProtNLM"/>
    </source>
</evidence>
<dbReference type="Gene3D" id="3.20.20.220">
    <property type="match status" value="1"/>
</dbReference>
<name>A0A0V8RVX1_PYROC</name>
<dbReference type="PANTHER" id="PTHR38755:SF1">
    <property type="entry name" value="METHYLENE-TETRAHYDROFOLATE REDUCTASE C-TERMINAL DOMAIN-CONTAINING PROTEIN"/>
    <property type="match status" value="1"/>
</dbReference>
<sequence length="245" mass="26749">MRLLGELEPTKNPDKLALRVEKLAQAVDAIDIPEAPMGRPIASAAVLAAYIKAKYFIDVVPHVRIVDVNTVGLLSILGGLRAAGVEEAVLLRGDRPALGGTVEELTVEEAASIAAKRLHGSPRLGAMLSLRYPMEAIRSRLEAPLSFYLVLRANYSIERLAEVSKLARSLGKTLYPYVIVASKKNYEKLKMMLADQPIYSLDEAIRFAEKVKSYVDGLLISSPGDMDTVAEAAREIKRRLGLPRG</sequence>
<dbReference type="PANTHER" id="PTHR38755">
    <property type="entry name" value="5,10-METHYLENETETRAHYDROFOLATE REDUCTASE"/>
    <property type="match status" value="1"/>
</dbReference>
<evidence type="ECO:0000256" key="1">
    <source>
        <dbReference type="ARBA" id="ARBA00023002"/>
    </source>
</evidence>